<dbReference type="AlphaFoldDB" id="A0A6L2JDB1"/>
<comment type="caution">
    <text evidence="2">The sequence shown here is derived from an EMBL/GenBank/DDBJ whole genome shotgun (WGS) entry which is preliminary data.</text>
</comment>
<name>A0A6L2JDB1_TANCI</name>
<proteinExistence type="predicted"/>
<reference evidence="2" key="1">
    <citation type="journal article" date="2019" name="Sci. Rep.">
        <title>Draft genome of Tanacetum cinerariifolium, the natural source of mosquito coil.</title>
        <authorList>
            <person name="Yamashiro T."/>
            <person name="Shiraishi A."/>
            <person name="Satake H."/>
            <person name="Nakayama K."/>
        </authorList>
    </citation>
    <scope>NUCLEOTIDE SEQUENCE</scope>
</reference>
<protein>
    <submittedName>
        <fullName evidence="2">Uncharacterized protein</fullName>
    </submittedName>
</protein>
<evidence type="ECO:0000313" key="2">
    <source>
        <dbReference type="EMBL" id="GEU34993.1"/>
    </source>
</evidence>
<feature type="region of interest" description="Disordered" evidence="1">
    <location>
        <begin position="23"/>
        <end position="51"/>
    </location>
</feature>
<accession>A0A6L2JDB1</accession>
<feature type="compositionally biased region" description="Basic and acidic residues" evidence="1">
    <location>
        <begin position="23"/>
        <end position="40"/>
    </location>
</feature>
<evidence type="ECO:0000256" key="1">
    <source>
        <dbReference type="SAM" id="MobiDB-lite"/>
    </source>
</evidence>
<organism evidence="2">
    <name type="scientific">Tanacetum cinerariifolium</name>
    <name type="common">Dalmatian daisy</name>
    <name type="synonym">Chrysanthemum cinerariifolium</name>
    <dbReference type="NCBI Taxonomy" id="118510"/>
    <lineage>
        <taxon>Eukaryota</taxon>
        <taxon>Viridiplantae</taxon>
        <taxon>Streptophyta</taxon>
        <taxon>Embryophyta</taxon>
        <taxon>Tracheophyta</taxon>
        <taxon>Spermatophyta</taxon>
        <taxon>Magnoliopsida</taxon>
        <taxon>eudicotyledons</taxon>
        <taxon>Gunneridae</taxon>
        <taxon>Pentapetalae</taxon>
        <taxon>asterids</taxon>
        <taxon>campanulids</taxon>
        <taxon>Asterales</taxon>
        <taxon>Asteraceae</taxon>
        <taxon>Asteroideae</taxon>
        <taxon>Anthemideae</taxon>
        <taxon>Anthemidinae</taxon>
        <taxon>Tanacetum</taxon>
    </lineage>
</organism>
<dbReference type="EMBL" id="BKCJ010000641">
    <property type="protein sequence ID" value="GEU34993.1"/>
    <property type="molecule type" value="Genomic_DNA"/>
</dbReference>
<gene>
    <name evidence="2" type="ORF">Tci_006971</name>
</gene>
<sequence length="301" mass="35684">MAKFEKSLASIGSCKDDAFLKCNHDEHQGDDAPPEREKSAKGKRRQRFQSLQEDLKRPKPYALVFYGPQRNPNEPPRYLYNKDVFFFKNRYSKEKRYVLSLYKIHAISFSKEELMEKMNRLVDYMGRLVVMRENDKPNSFSEADFIYLNKNDIKDMYYLCKNTKINRENKLLNSLLTFVGICVIWERVYDFKLGIESYQFKINLTTPMLTFPNIIAHDPFSIVDKPTIGLIYLNNKNEKRFIDLEHISKFCNATIEKVHKEVKVKIFETKFLKKAPLLRNLDLKIMKAYEQEIGKCLKHCK</sequence>